<name>A0A172QQ94_9CORY</name>
<dbReference type="KEGG" id="ccjz:ccrud_00425"/>
<dbReference type="OrthoDB" id="9130903at2"/>
<evidence type="ECO:0000313" key="3">
    <source>
        <dbReference type="Proteomes" id="UP000076929"/>
    </source>
</evidence>
<sequence>MIKTAELMPLLQNLYGRQCRAIDTGDGLTWADTYTEDGSYSSPSYEKAFVGTEELIAFGNSFPVRSPGAKHLALNFHIVSQEEETAEVILNFVVVQGEPGQECKILRTVTAFDAIRITDGVPRLASRRIEF</sequence>
<protein>
    <recommendedName>
        <fullName evidence="1">SnoaL-like domain-containing protein</fullName>
    </recommendedName>
</protein>
<dbReference type="InterPro" id="IPR032710">
    <property type="entry name" value="NTF2-like_dom_sf"/>
</dbReference>
<dbReference type="EMBL" id="CP015622">
    <property type="protein sequence ID" value="ANE02841.1"/>
    <property type="molecule type" value="Genomic_DNA"/>
</dbReference>
<evidence type="ECO:0000313" key="2">
    <source>
        <dbReference type="EMBL" id="ANE02841.1"/>
    </source>
</evidence>
<feature type="domain" description="SnoaL-like" evidence="1">
    <location>
        <begin position="12"/>
        <end position="128"/>
    </location>
</feature>
<proteinExistence type="predicted"/>
<dbReference type="Gene3D" id="3.10.450.50">
    <property type="match status" value="1"/>
</dbReference>
<keyword evidence="3" id="KW-1185">Reference proteome</keyword>
<dbReference type="RefSeq" id="WP_066563307.1">
    <property type="nucleotide sequence ID" value="NZ_CP015622.1"/>
</dbReference>
<dbReference type="AlphaFoldDB" id="A0A172QQ94"/>
<dbReference type="Proteomes" id="UP000076929">
    <property type="component" value="Chromosome"/>
</dbReference>
<reference evidence="2 3" key="1">
    <citation type="submission" date="2016-05" db="EMBL/GenBank/DDBJ databases">
        <title>Complete genome sequence of Corynebacterium crudilactis, a new Corynebacterium species isolated from raw cow's milk.</title>
        <authorList>
            <person name="Christian R."/>
            <person name="Zimmermann J."/>
            <person name="Lipski A."/>
            <person name="Kalinowski J."/>
        </authorList>
    </citation>
    <scope>NUCLEOTIDE SEQUENCE [LARGE SCALE GENOMIC DNA]</scope>
    <source>
        <strain evidence="2 3">JZ16</strain>
    </source>
</reference>
<dbReference type="SUPFAM" id="SSF54427">
    <property type="entry name" value="NTF2-like"/>
    <property type="match status" value="1"/>
</dbReference>
<dbReference type="InterPro" id="IPR037401">
    <property type="entry name" value="SnoaL-like"/>
</dbReference>
<gene>
    <name evidence="2" type="ORF">ccrud_00425</name>
</gene>
<dbReference type="STRING" id="1652495.ccrud_00425"/>
<evidence type="ECO:0000259" key="1">
    <source>
        <dbReference type="Pfam" id="PF13577"/>
    </source>
</evidence>
<dbReference type="Pfam" id="PF13577">
    <property type="entry name" value="SnoaL_4"/>
    <property type="match status" value="1"/>
</dbReference>
<accession>A0A172QQ94</accession>
<organism evidence="2 3">
    <name type="scientific">Corynebacterium crudilactis</name>
    <dbReference type="NCBI Taxonomy" id="1652495"/>
    <lineage>
        <taxon>Bacteria</taxon>
        <taxon>Bacillati</taxon>
        <taxon>Actinomycetota</taxon>
        <taxon>Actinomycetes</taxon>
        <taxon>Mycobacteriales</taxon>
        <taxon>Corynebacteriaceae</taxon>
        <taxon>Corynebacterium</taxon>
    </lineage>
</organism>